<dbReference type="Proteomes" id="UP001162992">
    <property type="component" value="Chromosome 12"/>
</dbReference>
<keyword evidence="2" id="KW-1185">Reference proteome</keyword>
<accession>A0ACC2C2H6</accession>
<gene>
    <name evidence="1" type="ORF">O6H91_12G059700</name>
</gene>
<dbReference type="EMBL" id="CM055103">
    <property type="protein sequence ID" value="KAJ7536202.1"/>
    <property type="molecule type" value="Genomic_DNA"/>
</dbReference>
<proteinExistence type="predicted"/>
<evidence type="ECO:0000313" key="1">
    <source>
        <dbReference type="EMBL" id="KAJ7536202.1"/>
    </source>
</evidence>
<evidence type="ECO:0000313" key="2">
    <source>
        <dbReference type="Proteomes" id="UP001162992"/>
    </source>
</evidence>
<protein>
    <submittedName>
        <fullName evidence="1">Uncharacterized protein</fullName>
    </submittedName>
</protein>
<organism evidence="1 2">
    <name type="scientific">Diphasiastrum complanatum</name>
    <name type="common">Issler's clubmoss</name>
    <name type="synonym">Lycopodium complanatum</name>
    <dbReference type="NCBI Taxonomy" id="34168"/>
    <lineage>
        <taxon>Eukaryota</taxon>
        <taxon>Viridiplantae</taxon>
        <taxon>Streptophyta</taxon>
        <taxon>Embryophyta</taxon>
        <taxon>Tracheophyta</taxon>
        <taxon>Lycopodiopsida</taxon>
        <taxon>Lycopodiales</taxon>
        <taxon>Lycopodiaceae</taxon>
        <taxon>Lycopodioideae</taxon>
        <taxon>Diphasiastrum</taxon>
    </lineage>
</organism>
<reference evidence="2" key="1">
    <citation type="journal article" date="2024" name="Proc. Natl. Acad. Sci. U.S.A.">
        <title>Extraordinary preservation of gene collinearity over three hundred million years revealed in homosporous lycophytes.</title>
        <authorList>
            <person name="Li C."/>
            <person name="Wickell D."/>
            <person name="Kuo L.Y."/>
            <person name="Chen X."/>
            <person name="Nie B."/>
            <person name="Liao X."/>
            <person name="Peng D."/>
            <person name="Ji J."/>
            <person name="Jenkins J."/>
            <person name="Williams M."/>
            <person name="Shu S."/>
            <person name="Plott C."/>
            <person name="Barry K."/>
            <person name="Rajasekar S."/>
            <person name="Grimwood J."/>
            <person name="Han X."/>
            <person name="Sun S."/>
            <person name="Hou Z."/>
            <person name="He W."/>
            <person name="Dai G."/>
            <person name="Sun C."/>
            <person name="Schmutz J."/>
            <person name="Leebens-Mack J.H."/>
            <person name="Li F.W."/>
            <person name="Wang L."/>
        </authorList>
    </citation>
    <scope>NUCLEOTIDE SEQUENCE [LARGE SCALE GENOMIC DNA]</scope>
    <source>
        <strain evidence="2">cv. PW_Plant_1</strain>
    </source>
</reference>
<comment type="caution">
    <text evidence="1">The sequence shown here is derived from an EMBL/GenBank/DDBJ whole genome shotgun (WGS) entry which is preliminary data.</text>
</comment>
<name>A0ACC2C2H6_DIPCM</name>
<sequence>MIFLQECWAKHTEFSQIIMAELDGEERVLATAQHIVRSLGTTENMTDDMLNILSNFDDRFSGINTMLPKNQEPVSAEVVSTEVAEELNKALDAAEGVILEWETVISEATSGAAIFDSSSDDGAKYLGAVDEVQNALGLLSVSESNTTENRAQNVLQVAMARLQEEFRHLLATHSQSLDPEFLLDHFACSFNSYTGGADLESKSSLEVSMSSNHQEALEEVASQSSVEEEEDVPEAELQTDPIIDLIPPEVVKSLHEIAQRMVIAGYRRECCQVYGSLRKPVLEESLGGLGFEKLSIDEVQKTTWEVLEGRIKKWIQAMKAGVKILFASERQLCEDIFEESELVENCFAELSRAPFIQLMNFGEAIAISRRSPEKLFRLLDMYETLRDLLADISVIFSGESCAVVREEASGILLRLAEAARGTFTEFENAIAKDTSKVPVPGGAVHPLTRYVMNYVRFLFDYVDTLKHLFGENTDTRDGQGDDNTSPMHDGLSPFAVQTIAIMNVLQSNLDGKSKLYRDLALGYLFLMNNVRYIVQKVDGSEVQALLGDDWLRKHTRLIRRYATDYQRSAWTKILACLKDEGIRTSGSFSNGVSKAVLKERFKNFNAAFEDIHKAQSSWLVPDSQLRLELRISIAENLLPAYRSFLGRYRTFLESERHSEKYIKYTPEDLETYLNDLFEGRTASSQRWRSSSN</sequence>